<dbReference type="InterPro" id="IPR032816">
    <property type="entry name" value="VTT_dom"/>
</dbReference>
<evidence type="ECO:0000313" key="5">
    <source>
        <dbReference type="Proteomes" id="UP000000235"/>
    </source>
</evidence>
<keyword evidence="2" id="KW-0472">Membrane</keyword>
<evidence type="ECO:0000256" key="1">
    <source>
        <dbReference type="ARBA" id="ARBA00010792"/>
    </source>
</evidence>
<sequence>MESALDLLRQLITSPLVYLLLFALTAVDAVLPMVPAETAVITAAVLVGGDTPQLAGIWAAATLGAMAGDHAAYVIGRGGGARRLARFPAESRRRASSEWARRALHRRGGLVLTTARYVPGGRTAVTLTMGAVRYPLRSFLLFDAIGAASWALYSVLLGYFGGLAFQQDPLRGVLAGLALSLGVTGLLELARRLRQRSRRRAAARR</sequence>
<comment type="similarity">
    <text evidence="1">Belongs to the DedA family.</text>
</comment>
<dbReference type="PANTHER" id="PTHR42709:SF2">
    <property type="entry name" value="INNER MEMBRANE PROTEIN YOHD"/>
    <property type="match status" value="1"/>
</dbReference>
<name>A4X174_SALTO</name>
<dbReference type="GO" id="GO:0005886">
    <property type="term" value="C:plasma membrane"/>
    <property type="evidence" value="ECO:0007669"/>
    <property type="project" value="TreeGrafter"/>
</dbReference>
<reference evidence="5" key="1">
    <citation type="journal article" date="2007" name="Proc. Natl. Acad. Sci. U.S.A.">
        <title>Genome sequencing reveals complex secondary metabolome in the marine actinomycete Salinispora tropica.</title>
        <authorList>
            <person name="Udwary D.W."/>
            <person name="Zeigler L."/>
            <person name="Asolkar R.N."/>
            <person name="Singan V."/>
            <person name="Lapidus A."/>
            <person name="Fenical W."/>
            <person name="Jensen P.R."/>
            <person name="Moore B.S."/>
        </authorList>
    </citation>
    <scope>NUCLEOTIDE SEQUENCE [LARGE SCALE GENOMIC DNA]</scope>
    <source>
        <strain evidence="5">ATCC BAA-916 / DSM 44818 / CNB-440</strain>
    </source>
</reference>
<keyword evidence="2" id="KW-0812">Transmembrane</keyword>
<protein>
    <submittedName>
        <fullName evidence="4">Uncharacterized membrane-associated protein-like protein</fullName>
    </submittedName>
</protein>
<keyword evidence="5" id="KW-1185">Reference proteome</keyword>
<gene>
    <name evidence="4" type="ordered locus">Strop_0139</name>
</gene>
<dbReference type="PATRIC" id="fig|369723.5.peg.141"/>
<dbReference type="PANTHER" id="PTHR42709">
    <property type="entry name" value="ALKALINE PHOSPHATASE LIKE PROTEIN"/>
    <property type="match status" value="1"/>
</dbReference>
<evidence type="ECO:0000313" key="4">
    <source>
        <dbReference type="EMBL" id="ABP52624.1"/>
    </source>
</evidence>
<evidence type="ECO:0000256" key="2">
    <source>
        <dbReference type="SAM" id="Phobius"/>
    </source>
</evidence>
<feature type="transmembrane region" description="Helical" evidence="2">
    <location>
        <begin position="172"/>
        <end position="190"/>
    </location>
</feature>
<feature type="domain" description="VTT" evidence="3">
    <location>
        <begin position="34"/>
        <end position="159"/>
    </location>
</feature>
<evidence type="ECO:0000259" key="3">
    <source>
        <dbReference type="Pfam" id="PF09335"/>
    </source>
</evidence>
<organism evidence="4 5">
    <name type="scientific">Salinispora tropica (strain ATCC BAA-916 / DSM 44818 / JCM 13857 / NBRC 105044 / CNB-440)</name>
    <dbReference type="NCBI Taxonomy" id="369723"/>
    <lineage>
        <taxon>Bacteria</taxon>
        <taxon>Bacillati</taxon>
        <taxon>Actinomycetota</taxon>
        <taxon>Actinomycetes</taxon>
        <taxon>Micromonosporales</taxon>
        <taxon>Micromonosporaceae</taxon>
        <taxon>Salinispora</taxon>
    </lineage>
</organism>
<dbReference type="STRING" id="369723.Strop_0139"/>
<feature type="transmembrane region" description="Helical" evidence="2">
    <location>
        <begin position="12"/>
        <end position="34"/>
    </location>
</feature>
<dbReference type="InterPro" id="IPR051311">
    <property type="entry name" value="DedA_domain"/>
</dbReference>
<dbReference type="AlphaFoldDB" id="A4X174"/>
<dbReference type="KEGG" id="stp:Strop_0139"/>
<dbReference type="eggNOG" id="COG0586">
    <property type="taxonomic scope" value="Bacteria"/>
</dbReference>
<accession>A4X174</accession>
<feature type="transmembrane region" description="Helical" evidence="2">
    <location>
        <begin position="54"/>
        <end position="76"/>
    </location>
</feature>
<proteinExistence type="inferred from homology"/>
<dbReference type="Pfam" id="PF09335">
    <property type="entry name" value="VTT_dom"/>
    <property type="match status" value="1"/>
</dbReference>
<dbReference type="RefSeq" id="WP_011904061.1">
    <property type="nucleotide sequence ID" value="NC_009380.1"/>
</dbReference>
<dbReference type="HOGENOM" id="CLU_044208_2_2_11"/>
<keyword evidence="2" id="KW-1133">Transmembrane helix</keyword>
<dbReference type="Proteomes" id="UP000000235">
    <property type="component" value="Chromosome"/>
</dbReference>
<dbReference type="EMBL" id="CP000667">
    <property type="protein sequence ID" value="ABP52624.1"/>
    <property type="molecule type" value="Genomic_DNA"/>
</dbReference>
<feature type="transmembrane region" description="Helical" evidence="2">
    <location>
        <begin position="139"/>
        <end position="160"/>
    </location>
</feature>